<dbReference type="PANTHER" id="PTHR32035:SF3">
    <property type="entry name" value="SMALL RIBOSOMAL SUBUNIT PROTEIN MS38"/>
    <property type="match status" value="1"/>
</dbReference>
<sequence>MASFLQRLVRKQTLATNLSNRILTPSTHLLDSTKPPTTAIPFFNGAPKTTTDELNPNHHHSSYFFYPTFAFETFLNPIPQIEFIQSTTVPEALEEEEEEGVVLGDDDEKGIWADSVKKKRKKKMNKHKLKKLRKRLRRKT</sequence>
<keyword evidence="8" id="KW-1185">Reference proteome</keyword>
<evidence type="ECO:0000256" key="5">
    <source>
        <dbReference type="SAM" id="MobiDB-lite"/>
    </source>
</evidence>
<evidence type="ECO:0000256" key="1">
    <source>
        <dbReference type="ARBA" id="ARBA00004173"/>
    </source>
</evidence>
<comment type="similarity">
    <text evidence="3">Belongs to the mitochondrion-specific ribosomal protein mS38 family.</text>
</comment>
<proteinExistence type="inferred from homology"/>
<organism evidence="7 8">
    <name type="scientific">Centaurea solstitialis</name>
    <name type="common">yellow star-thistle</name>
    <dbReference type="NCBI Taxonomy" id="347529"/>
    <lineage>
        <taxon>Eukaryota</taxon>
        <taxon>Viridiplantae</taxon>
        <taxon>Streptophyta</taxon>
        <taxon>Embryophyta</taxon>
        <taxon>Tracheophyta</taxon>
        <taxon>Spermatophyta</taxon>
        <taxon>Magnoliopsida</taxon>
        <taxon>eudicotyledons</taxon>
        <taxon>Gunneridae</taxon>
        <taxon>Pentapetalae</taxon>
        <taxon>asterids</taxon>
        <taxon>campanulids</taxon>
        <taxon>Asterales</taxon>
        <taxon>Asteraceae</taxon>
        <taxon>Carduoideae</taxon>
        <taxon>Cardueae</taxon>
        <taxon>Centaureinae</taxon>
        <taxon>Centaurea</taxon>
    </lineage>
</organism>
<evidence type="ECO:0000259" key="6">
    <source>
        <dbReference type="SMART" id="SM01155"/>
    </source>
</evidence>
<reference evidence="7" key="1">
    <citation type="submission" date="2023-03" db="EMBL/GenBank/DDBJ databases">
        <title>Chromosome-scale reference genome and RAD-based genetic map of yellow starthistle (Centaurea solstitialis) reveal putative structural variation and QTLs associated with invader traits.</title>
        <authorList>
            <person name="Reatini B."/>
            <person name="Cang F.A."/>
            <person name="Jiang Q."/>
            <person name="Mckibben M.T.W."/>
            <person name="Barker M.S."/>
            <person name="Rieseberg L.H."/>
            <person name="Dlugosch K.M."/>
        </authorList>
    </citation>
    <scope>NUCLEOTIDE SEQUENCE</scope>
    <source>
        <strain evidence="7">CAN-66</strain>
        <tissue evidence="7">Leaf</tissue>
    </source>
</reference>
<name>A0AA38SDY6_9ASTR</name>
<comment type="caution">
    <text evidence="7">The sequence shown here is derived from an EMBL/GenBank/DDBJ whole genome shotgun (WGS) entry which is preliminary data.</text>
</comment>
<evidence type="ECO:0000313" key="8">
    <source>
        <dbReference type="Proteomes" id="UP001172457"/>
    </source>
</evidence>
<evidence type="ECO:0000256" key="4">
    <source>
        <dbReference type="ARBA" id="ARBA00035682"/>
    </source>
</evidence>
<dbReference type="SMART" id="SM01155">
    <property type="entry name" value="DUF1713"/>
    <property type="match status" value="1"/>
</dbReference>
<dbReference type="Proteomes" id="UP001172457">
    <property type="component" value="Chromosome 7"/>
</dbReference>
<dbReference type="EMBL" id="JARYMX010000007">
    <property type="protein sequence ID" value="KAJ9540294.1"/>
    <property type="molecule type" value="Genomic_DNA"/>
</dbReference>
<evidence type="ECO:0000256" key="3">
    <source>
        <dbReference type="ARBA" id="ARBA00035647"/>
    </source>
</evidence>
<feature type="compositionally biased region" description="Basic residues" evidence="5">
    <location>
        <begin position="117"/>
        <end position="140"/>
    </location>
</feature>
<dbReference type="GO" id="GO:0005739">
    <property type="term" value="C:mitochondrion"/>
    <property type="evidence" value="ECO:0007669"/>
    <property type="project" value="UniProtKB-SubCell"/>
</dbReference>
<feature type="region of interest" description="Disordered" evidence="5">
    <location>
        <begin position="114"/>
        <end position="140"/>
    </location>
</feature>
<dbReference type="InterPro" id="IPR013177">
    <property type="entry name" value="Ribosomal_mS38_C"/>
</dbReference>
<keyword evidence="2" id="KW-0496">Mitochondrion</keyword>
<gene>
    <name evidence="7" type="ORF">OSB04_026800</name>
</gene>
<feature type="domain" description="Ribosomal protein mS38 C-terminal" evidence="6">
    <location>
        <begin position="112"/>
        <end position="139"/>
    </location>
</feature>
<evidence type="ECO:0000256" key="2">
    <source>
        <dbReference type="ARBA" id="ARBA00023128"/>
    </source>
</evidence>
<accession>A0AA38SDY6</accession>
<dbReference type="AlphaFoldDB" id="A0AA38SDY6"/>
<dbReference type="Pfam" id="PF08213">
    <property type="entry name" value="COX24_C"/>
    <property type="match status" value="1"/>
</dbReference>
<dbReference type="PANTHER" id="PTHR32035">
    <property type="entry name" value="AURORA KINASE A-INTERACTING PROTEIN"/>
    <property type="match status" value="1"/>
</dbReference>
<comment type="subcellular location">
    <subcellularLocation>
        <location evidence="1">Mitochondrion</location>
    </subcellularLocation>
</comment>
<evidence type="ECO:0000313" key="7">
    <source>
        <dbReference type="EMBL" id="KAJ9540294.1"/>
    </source>
</evidence>
<protein>
    <recommendedName>
        <fullName evidence="4">Small ribosomal subunit protein mS38</fullName>
    </recommendedName>
</protein>